<proteinExistence type="predicted"/>
<comment type="caution">
    <text evidence="1">The sequence shown here is derived from an EMBL/GenBank/DDBJ whole genome shotgun (WGS) entry which is preliminary data.</text>
</comment>
<organism evidence="1 2">
    <name type="scientific">Tanacetum coccineum</name>
    <dbReference type="NCBI Taxonomy" id="301880"/>
    <lineage>
        <taxon>Eukaryota</taxon>
        <taxon>Viridiplantae</taxon>
        <taxon>Streptophyta</taxon>
        <taxon>Embryophyta</taxon>
        <taxon>Tracheophyta</taxon>
        <taxon>Spermatophyta</taxon>
        <taxon>Magnoliopsida</taxon>
        <taxon>eudicotyledons</taxon>
        <taxon>Gunneridae</taxon>
        <taxon>Pentapetalae</taxon>
        <taxon>asterids</taxon>
        <taxon>campanulids</taxon>
        <taxon>Asterales</taxon>
        <taxon>Asteraceae</taxon>
        <taxon>Asteroideae</taxon>
        <taxon>Anthemideae</taxon>
        <taxon>Anthemidinae</taxon>
        <taxon>Tanacetum</taxon>
    </lineage>
</organism>
<reference evidence="1" key="2">
    <citation type="submission" date="2022-01" db="EMBL/GenBank/DDBJ databases">
        <authorList>
            <person name="Yamashiro T."/>
            <person name="Shiraishi A."/>
            <person name="Satake H."/>
            <person name="Nakayama K."/>
        </authorList>
    </citation>
    <scope>NUCLEOTIDE SEQUENCE</scope>
</reference>
<accession>A0ABQ5G3F5</accession>
<evidence type="ECO:0000313" key="1">
    <source>
        <dbReference type="EMBL" id="GJT70031.1"/>
    </source>
</evidence>
<name>A0ABQ5G3F5_9ASTR</name>
<keyword evidence="2" id="KW-1185">Reference proteome</keyword>
<sequence>MIQNKFIILSLEQFGSILRIPFIGQSDFTTEWDLSSLSAYQEPEGPYHTELPTPDDIHGFLQFERVDSSRILRGQLVDLPSNRVLTKEVNKDMKHWEELIRKNVFGLGGNRDYLSACLAHMMSCIVAEKQYNLAYFVAKRIEFARATPKVNLPYGMLLTWLFRQVVEWYPHLDNGIYDIVEERRPHKDPIKTAFLLFSQNWQKTKIWAT</sequence>
<protein>
    <submittedName>
        <fullName evidence="1">Uncharacterized protein</fullName>
    </submittedName>
</protein>
<dbReference type="Proteomes" id="UP001151760">
    <property type="component" value="Unassembled WGS sequence"/>
</dbReference>
<evidence type="ECO:0000313" key="2">
    <source>
        <dbReference type="Proteomes" id="UP001151760"/>
    </source>
</evidence>
<dbReference type="EMBL" id="BQNB010018041">
    <property type="protein sequence ID" value="GJT70031.1"/>
    <property type="molecule type" value="Genomic_DNA"/>
</dbReference>
<reference evidence="1" key="1">
    <citation type="journal article" date="2022" name="Int. J. Mol. Sci.">
        <title>Draft Genome of Tanacetum Coccineum: Genomic Comparison of Closely Related Tanacetum-Family Plants.</title>
        <authorList>
            <person name="Yamashiro T."/>
            <person name="Shiraishi A."/>
            <person name="Nakayama K."/>
            <person name="Satake H."/>
        </authorList>
    </citation>
    <scope>NUCLEOTIDE SEQUENCE</scope>
</reference>
<gene>
    <name evidence="1" type="ORF">Tco_1029317</name>
</gene>